<dbReference type="InterPro" id="IPR009061">
    <property type="entry name" value="DNA-bd_dom_put_sf"/>
</dbReference>
<keyword evidence="3" id="KW-1185">Reference proteome</keyword>
<dbReference type="EMBL" id="CABFVA020000121">
    <property type="protein sequence ID" value="VVM08219.1"/>
    <property type="molecule type" value="Genomic_DNA"/>
</dbReference>
<gene>
    <name evidence="2" type="ORF">MAMT_02197</name>
</gene>
<dbReference type="SUPFAM" id="SSF46955">
    <property type="entry name" value="Putative DNA-binding domain"/>
    <property type="match status" value="1"/>
</dbReference>
<sequence length="62" mass="7400">MTRQTLANLLGVSIRTITYWTAKEMLKPCRPTLRVTRFLRKDVVRFLERGTVNRTSAVWYRK</sequence>
<dbReference type="Proteomes" id="UP000334923">
    <property type="component" value="Unassembled WGS sequence"/>
</dbReference>
<protein>
    <recommendedName>
        <fullName evidence="1">Helix-turn-helix domain-containing protein</fullName>
    </recommendedName>
</protein>
<dbReference type="AlphaFoldDB" id="A0A5E6MQ61"/>
<feature type="domain" description="Helix-turn-helix" evidence="1">
    <location>
        <begin position="2"/>
        <end position="50"/>
    </location>
</feature>
<reference evidence="2 3" key="1">
    <citation type="submission" date="2019-09" db="EMBL/GenBank/DDBJ databases">
        <authorList>
            <person name="Cremers G."/>
        </authorList>
    </citation>
    <scope>NUCLEOTIDE SEQUENCE [LARGE SCALE GENOMIC DNA]</scope>
    <source>
        <strain evidence="2">4A</strain>
    </source>
</reference>
<name>A0A5E6MQ61_9BACT</name>
<evidence type="ECO:0000259" key="1">
    <source>
        <dbReference type="Pfam" id="PF12728"/>
    </source>
</evidence>
<proteinExistence type="predicted"/>
<organism evidence="2 3">
    <name type="scientific">Methylacidimicrobium tartarophylax</name>
    <dbReference type="NCBI Taxonomy" id="1041768"/>
    <lineage>
        <taxon>Bacteria</taxon>
        <taxon>Pseudomonadati</taxon>
        <taxon>Verrucomicrobiota</taxon>
        <taxon>Methylacidimicrobium</taxon>
    </lineage>
</organism>
<dbReference type="InterPro" id="IPR036388">
    <property type="entry name" value="WH-like_DNA-bd_sf"/>
</dbReference>
<evidence type="ECO:0000313" key="3">
    <source>
        <dbReference type="Proteomes" id="UP000334923"/>
    </source>
</evidence>
<dbReference type="InterPro" id="IPR041657">
    <property type="entry name" value="HTH_17"/>
</dbReference>
<accession>A0A5E6MQ61</accession>
<dbReference type="Gene3D" id="1.10.10.10">
    <property type="entry name" value="Winged helix-like DNA-binding domain superfamily/Winged helix DNA-binding domain"/>
    <property type="match status" value="1"/>
</dbReference>
<dbReference type="OrthoDB" id="1097811at2"/>
<evidence type="ECO:0000313" key="2">
    <source>
        <dbReference type="EMBL" id="VVM08219.1"/>
    </source>
</evidence>
<dbReference type="RefSeq" id="WP_150003876.1">
    <property type="nucleotide sequence ID" value="NZ_CABFVA020000121.1"/>
</dbReference>
<dbReference type="Pfam" id="PF12728">
    <property type="entry name" value="HTH_17"/>
    <property type="match status" value="1"/>
</dbReference>